<organism evidence="1 2">
    <name type="scientific">Hyalella azteca</name>
    <name type="common">Amphipod</name>
    <dbReference type="NCBI Taxonomy" id="294128"/>
    <lineage>
        <taxon>Eukaryota</taxon>
        <taxon>Metazoa</taxon>
        <taxon>Ecdysozoa</taxon>
        <taxon>Arthropoda</taxon>
        <taxon>Crustacea</taxon>
        <taxon>Multicrustacea</taxon>
        <taxon>Malacostraca</taxon>
        <taxon>Eumalacostraca</taxon>
        <taxon>Peracarida</taxon>
        <taxon>Amphipoda</taxon>
        <taxon>Senticaudata</taxon>
        <taxon>Talitrida</taxon>
        <taxon>Talitroidea</taxon>
        <taxon>Hyalellidae</taxon>
        <taxon>Hyalella</taxon>
    </lineage>
</organism>
<dbReference type="RefSeq" id="XP_047740071.1">
    <property type="nucleotide sequence ID" value="XM_047884115.1"/>
</dbReference>
<sequence>MLPRFSTNSSIFFRISPCTLCQLSQHVRLLGLHGPVDCTAPGHHHHAVGSPRLRFSDIELPDAIMTLLQQQYAQPTAIQSMGLSLALSGRDVIGVM</sequence>
<proteinExistence type="predicted"/>
<dbReference type="KEGG" id="hazt:108675189"/>
<keyword evidence="1" id="KW-1185">Reference proteome</keyword>
<evidence type="ECO:0000313" key="1">
    <source>
        <dbReference type="Proteomes" id="UP000694843"/>
    </source>
</evidence>
<evidence type="ECO:0000313" key="2">
    <source>
        <dbReference type="RefSeq" id="XP_047740071.1"/>
    </source>
</evidence>
<gene>
    <name evidence="2" type="primary">LOC108675189</name>
</gene>
<dbReference type="GeneID" id="108675189"/>
<reference evidence="2" key="1">
    <citation type="submission" date="2025-08" db="UniProtKB">
        <authorList>
            <consortium name="RefSeq"/>
        </authorList>
    </citation>
    <scope>IDENTIFICATION</scope>
    <source>
        <tissue evidence="2">Whole organism</tissue>
    </source>
</reference>
<accession>A0A979FSC9</accession>
<dbReference type="AlphaFoldDB" id="A0A979FSC9"/>
<name>A0A979FSC9_HYAAZ</name>
<protein>
    <submittedName>
        <fullName evidence="2">Uncharacterized protein LOC108675189</fullName>
    </submittedName>
</protein>
<dbReference type="Proteomes" id="UP000694843">
    <property type="component" value="Unplaced"/>
</dbReference>